<keyword evidence="1" id="KW-1133">Transmembrane helix</keyword>
<organism evidence="2 3">
    <name type="scientific">Candidatus Venteria ishoeyi</name>
    <dbReference type="NCBI Taxonomy" id="1899563"/>
    <lineage>
        <taxon>Bacteria</taxon>
        <taxon>Pseudomonadati</taxon>
        <taxon>Pseudomonadota</taxon>
        <taxon>Gammaproteobacteria</taxon>
        <taxon>Thiotrichales</taxon>
        <taxon>Thiotrichaceae</taxon>
        <taxon>Venteria</taxon>
    </lineage>
</organism>
<keyword evidence="1" id="KW-0812">Transmembrane</keyword>
<evidence type="ECO:0000313" key="3">
    <source>
        <dbReference type="Proteomes" id="UP000236724"/>
    </source>
</evidence>
<gene>
    <name evidence="2" type="ORF">MBHS_01533</name>
</gene>
<name>A0A1H6F674_9GAMM</name>
<evidence type="ECO:0008006" key="4">
    <source>
        <dbReference type="Google" id="ProtNLM"/>
    </source>
</evidence>
<evidence type="ECO:0000256" key="1">
    <source>
        <dbReference type="SAM" id="Phobius"/>
    </source>
</evidence>
<dbReference type="Pfam" id="PF13578">
    <property type="entry name" value="Methyltransf_24"/>
    <property type="match status" value="1"/>
</dbReference>
<accession>A0A1H6F674</accession>
<evidence type="ECO:0000313" key="2">
    <source>
        <dbReference type="EMBL" id="SEH05678.1"/>
    </source>
</evidence>
<dbReference type="OrthoDB" id="823440at2"/>
<feature type="transmembrane region" description="Helical" evidence="1">
    <location>
        <begin position="6"/>
        <end position="23"/>
    </location>
</feature>
<dbReference type="InterPro" id="IPR029063">
    <property type="entry name" value="SAM-dependent_MTases_sf"/>
</dbReference>
<sequence>MQIETGIIVLLLLIVAIQFYLLYQIQKKPNTVQLPALLRKESNALFSQLEAYLSLRDRLDLRAGLPYTRDWSASSDFLKMIVEHCLEAKPSVVLECSSGLTSLMLARCCQMNQQGRVYSLENGEQYALATREHIQRYQLEDYAEIRHAPLEKTAVNGVDYDWYAINAIPDESIDMLVIDGPPGFIQKHSRYPAVPLLFEKLSANCVIFLDDAARDDEQEIIRLWQAAYPALQLTYIKTDRGCAVLKYLS</sequence>
<protein>
    <recommendedName>
        <fullName evidence="4">Class I SAM-dependent methyltransferase</fullName>
    </recommendedName>
</protein>
<dbReference type="AlphaFoldDB" id="A0A1H6F674"/>
<proteinExistence type="predicted"/>
<dbReference type="SUPFAM" id="SSF53335">
    <property type="entry name" value="S-adenosyl-L-methionine-dependent methyltransferases"/>
    <property type="match status" value="1"/>
</dbReference>
<dbReference type="Gene3D" id="3.40.50.150">
    <property type="entry name" value="Vaccinia Virus protein VP39"/>
    <property type="match status" value="1"/>
</dbReference>
<keyword evidence="3" id="KW-1185">Reference proteome</keyword>
<dbReference type="RefSeq" id="WP_103919573.1">
    <property type="nucleotide sequence ID" value="NZ_FMSV02000369.1"/>
</dbReference>
<reference evidence="2 3" key="1">
    <citation type="submission" date="2016-10" db="EMBL/GenBank/DDBJ databases">
        <authorList>
            <person name="de Groot N.N."/>
        </authorList>
    </citation>
    <scope>NUCLEOTIDE SEQUENCE [LARGE SCALE GENOMIC DNA]</scope>
    <source>
        <strain evidence="2">MBHS1</strain>
    </source>
</reference>
<keyword evidence="1" id="KW-0472">Membrane</keyword>
<dbReference type="Proteomes" id="UP000236724">
    <property type="component" value="Unassembled WGS sequence"/>
</dbReference>
<dbReference type="EMBL" id="FMSV02000369">
    <property type="protein sequence ID" value="SEH05678.1"/>
    <property type="molecule type" value="Genomic_DNA"/>
</dbReference>